<keyword evidence="3" id="KW-0597">Phosphoprotein</keyword>
<dbReference type="InterPro" id="IPR023213">
    <property type="entry name" value="CAT-like_dom_sf"/>
</dbReference>
<dbReference type="GO" id="GO:0016874">
    <property type="term" value="F:ligase activity"/>
    <property type="evidence" value="ECO:0007669"/>
    <property type="project" value="UniProtKB-KW"/>
</dbReference>
<organism evidence="10 11">
    <name type="scientific">Cupriavidus basilensis OR16</name>
    <dbReference type="NCBI Taxonomy" id="1127483"/>
    <lineage>
        <taxon>Bacteria</taxon>
        <taxon>Pseudomonadati</taxon>
        <taxon>Pseudomonadota</taxon>
        <taxon>Betaproteobacteria</taxon>
        <taxon>Burkholderiales</taxon>
        <taxon>Burkholderiaceae</taxon>
        <taxon>Cupriavidus</taxon>
    </lineage>
</organism>
<dbReference type="GO" id="GO:0004312">
    <property type="term" value="F:fatty acid synthase activity"/>
    <property type="evidence" value="ECO:0007669"/>
    <property type="project" value="TreeGrafter"/>
</dbReference>
<name>H1RY10_9BURK</name>
<dbReference type="InterPro" id="IPR014030">
    <property type="entry name" value="Ketoacyl_synth_N"/>
</dbReference>
<dbReference type="GO" id="GO:0005737">
    <property type="term" value="C:cytoplasm"/>
    <property type="evidence" value="ECO:0007669"/>
    <property type="project" value="TreeGrafter"/>
</dbReference>
<dbReference type="PANTHER" id="PTHR43775">
    <property type="entry name" value="FATTY ACID SYNTHASE"/>
    <property type="match status" value="1"/>
</dbReference>
<dbReference type="Pfam" id="PF00668">
    <property type="entry name" value="Condensation"/>
    <property type="match status" value="2"/>
</dbReference>
<evidence type="ECO:0000313" key="11">
    <source>
        <dbReference type="Proteomes" id="UP000005808"/>
    </source>
</evidence>
<dbReference type="Gene3D" id="1.10.1200.10">
    <property type="entry name" value="ACP-like"/>
    <property type="match status" value="1"/>
</dbReference>
<dbReference type="PROSITE" id="PS52004">
    <property type="entry name" value="KS3_2"/>
    <property type="match status" value="1"/>
</dbReference>
<protein>
    <submittedName>
        <fullName evidence="10">Amino acid adenylation protein</fullName>
    </submittedName>
</protein>
<dbReference type="CDD" id="cd00833">
    <property type="entry name" value="PKS"/>
    <property type="match status" value="1"/>
</dbReference>
<evidence type="ECO:0000259" key="8">
    <source>
        <dbReference type="PROSITE" id="PS50075"/>
    </source>
</evidence>
<dbReference type="Pfam" id="PF00501">
    <property type="entry name" value="AMP-binding"/>
    <property type="match status" value="1"/>
</dbReference>
<dbReference type="InterPro" id="IPR001227">
    <property type="entry name" value="Ac_transferase_dom_sf"/>
</dbReference>
<dbReference type="InterPro" id="IPR014031">
    <property type="entry name" value="Ketoacyl_synth_C"/>
</dbReference>
<evidence type="ECO:0000256" key="5">
    <source>
        <dbReference type="ARBA" id="ARBA00022679"/>
    </source>
</evidence>
<dbReference type="SMART" id="SM00825">
    <property type="entry name" value="PKS_KS"/>
    <property type="match status" value="1"/>
</dbReference>
<dbReference type="Pfam" id="PF02801">
    <property type="entry name" value="Ketoacyl-synt_C"/>
    <property type="match status" value="1"/>
</dbReference>
<dbReference type="PROSITE" id="PS00606">
    <property type="entry name" value="KS3_1"/>
    <property type="match status" value="1"/>
</dbReference>
<dbReference type="InterPro" id="IPR016039">
    <property type="entry name" value="Thiolase-like"/>
</dbReference>
<dbReference type="InterPro" id="IPR036736">
    <property type="entry name" value="ACP-like_sf"/>
</dbReference>
<keyword evidence="4" id="KW-0436">Ligase</keyword>
<dbReference type="Pfam" id="PF16197">
    <property type="entry name" value="KAsynt_C_assoc"/>
    <property type="match status" value="1"/>
</dbReference>
<dbReference type="PANTHER" id="PTHR43775:SF37">
    <property type="entry name" value="SI:DKEY-61P9.11"/>
    <property type="match status" value="1"/>
</dbReference>
<keyword evidence="2" id="KW-0596">Phosphopantetheine</keyword>
<evidence type="ECO:0000256" key="2">
    <source>
        <dbReference type="ARBA" id="ARBA00022450"/>
    </source>
</evidence>
<dbReference type="GO" id="GO:0031177">
    <property type="term" value="F:phosphopantetheine binding"/>
    <property type="evidence" value="ECO:0007669"/>
    <property type="project" value="InterPro"/>
</dbReference>
<feature type="domain" description="Ketosynthase family 3 (KS3)" evidence="9">
    <location>
        <begin position="1"/>
        <end position="401"/>
    </location>
</feature>
<dbReference type="CDD" id="cd19535">
    <property type="entry name" value="Cyc_NRPS"/>
    <property type="match status" value="1"/>
</dbReference>
<dbReference type="Pfam" id="PF00698">
    <property type="entry name" value="Acyl_transf_1"/>
    <property type="match status" value="1"/>
</dbReference>
<dbReference type="SUPFAM" id="SSF55048">
    <property type="entry name" value="Probable ACP-binding domain of malonyl-CoA ACP transacylase"/>
    <property type="match status" value="1"/>
</dbReference>
<dbReference type="SUPFAM" id="SSF52151">
    <property type="entry name" value="FabD/lysophospholipase-like"/>
    <property type="match status" value="1"/>
</dbReference>
<dbReference type="PROSITE" id="PS00455">
    <property type="entry name" value="AMP_BINDING"/>
    <property type="match status" value="1"/>
</dbReference>
<dbReference type="Proteomes" id="UP000005808">
    <property type="component" value="Unassembled WGS sequence"/>
</dbReference>
<dbReference type="InterPro" id="IPR018201">
    <property type="entry name" value="Ketoacyl_synth_AS"/>
</dbReference>
<dbReference type="Gene3D" id="3.40.50.12780">
    <property type="entry name" value="N-terminal domain of ligase-like"/>
    <property type="match status" value="1"/>
</dbReference>
<comment type="similarity">
    <text evidence="6">In the C-terminal section; belongs to the NRP synthetase family.</text>
</comment>
<dbReference type="SUPFAM" id="SSF47336">
    <property type="entry name" value="ACP-like"/>
    <property type="match status" value="1"/>
</dbReference>
<dbReference type="GO" id="GO:0004315">
    <property type="term" value="F:3-oxoacyl-[acyl-carrier-protein] synthase activity"/>
    <property type="evidence" value="ECO:0007669"/>
    <property type="project" value="InterPro"/>
</dbReference>
<evidence type="ECO:0000313" key="10">
    <source>
        <dbReference type="EMBL" id="EHP44783.1"/>
    </source>
</evidence>
<dbReference type="PROSITE" id="PS00012">
    <property type="entry name" value="PHOSPHOPANTETHEINE"/>
    <property type="match status" value="1"/>
</dbReference>
<comment type="caution">
    <text evidence="10">The sequence shown here is derived from an EMBL/GenBank/DDBJ whole genome shotgun (WGS) entry which is preliminary data.</text>
</comment>
<dbReference type="InterPro" id="IPR000873">
    <property type="entry name" value="AMP-dep_synth/lig_dom"/>
</dbReference>
<dbReference type="InterPro" id="IPR006162">
    <property type="entry name" value="Ppantetheine_attach_site"/>
</dbReference>
<dbReference type="InterPro" id="IPR042099">
    <property type="entry name" value="ANL_N_sf"/>
</dbReference>
<dbReference type="InterPro" id="IPR020806">
    <property type="entry name" value="PKS_PP-bd"/>
</dbReference>
<dbReference type="Gene3D" id="3.30.559.10">
    <property type="entry name" value="Chloramphenicol acetyltransferase-like domain"/>
    <property type="match status" value="2"/>
</dbReference>
<dbReference type="Gene3D" id="3.30.300.30">
    <property type="match status" value="1"/>
</dbReference>
<evidence type="ECO:0000259" key="9">
    <source>
        <dbReference type="PROSITE" id="PS52004"/>
    </source>
</evidence>
<keyword evidence="5" id="KW-0808">Transferase</keyword>
<dbReference type="PROSITE" id="PS50075">
    <property type="entry name" value="CARRIER"/>
    <property type="match status" value="1"/>
</dbReference>
<dbReference type="Gene3D" id="3.40.366.10">
    <property type="entry name" value="Malonyl-Coenzyme A Acyl Carrier Protein, domain 2"/>
    <property type="match status" value="1"/>
</dbReference>
<dbReference type="InterPro" id="IPR010071">
    <property type="entry name" value="AA_adenyl_dom"/>
</dbReference>
<feature type="compositionally biased region" description="Basic and acidic residues" evidence="7">
    <location>
        <begin position="867"/>
        <end position="878"/>
    </location>
</feature>
<dbReference type="InterPro" id="IPR001242">
    <property type="entry name" value="Condensation_dom"/>
</dbReference>
<dbReference type="InterPro" id="IPR020845">
    <property type="entry name" value="AMP-binding_CS"/>
</dbReference>
<dbReference type="EMBL" id="AHJE01000002">
    <property type="protein sequence ID" value="EHP44783.1"/>
    <property type="molecule type" value="Genomic_DNA"/>
</dbReference>
<dbReference type="InterPro" id="IPR045851">
    <property type="entry name" value="AMP-bd_C_sf"/>
</dbReference>
<gene>
    <name evidence="10" type="ORF">OR16_00595</name>
</gene>
<dbReference type="GO" id="GO:0006633">
    <property type="term" value="P:fatty acid biosynthetic process"/>
    <property type="evidence" value="ECO:0007669"/>
    <property type="project" value="InterPro"/>
</dbReference>
<dbReference type="Pfam" id="PF00550">
    <property type="entry name" value="PP-binding"/>
    <property type="match status" value="1"/>
</dbReference>
<dbReference type="FunFam" id="3.30.559.30:FF:000006">
    <property type="entry name" value="Yersiniabactin polyketide/non-ribosomal peptide synthetase"/>
    <property type="match status" value="1"/>
</dbReference>
<dbReference type="InterPro" id="IPR009081">
    <property type="entry name" value="PP-bd_ACP"/>
</dbReference>
<dbReference type="SMART" id="SM00827">
    <property type="entry name" value="PKS_AT"/>
    <property type="match status" value="1"/>
</dbReference>
<dbReference type="NCBIfam" id="TIGR01733">
    <property type="entry name" value="AA-adenyl-dom"/>
    <property type="match status" value="1"/>
</dbReference>
<dbReference type="Gene3D" id="3.30.70.3290">
    <property type="match status" value="1"/>
</dbReference>
<dbReference type="PATRIC" id="fig|1127483.3.peg.127"/>
<accession>H1RY10</accession>
<feature type="region of interest" description="Disordered" evidence="7">
    <location>
        <begin position="917"/>
        <end position="941"/>
    </location>
</feature>
<comment type="cofactor">
    <cofactor evidence="1">
        <name>pantetheine 4'-phosphate</name>
        <dbReference type="ChEBI" id="CHEBI:47942"/>
    </cofactor>
</comment>
<feature type="domain" description="Carrier" evidence="8">
    <location>
        <begin position="1897"/>
        <end position="1972"/>
    </location>
</feature>
<evidence type="ECO:0000256" key="4">
    <source>
        <dbReference type="ARBA" id="ARBA00022598"/>
    </source>
</evidence>
<evidence type="ECO:0000256" key="6">
    <source>
        <dbReference type="ARBA" id="ARBA00029443"/>
    </source>
</evidence>
<evidence type="ECO:0000256" key="7">
    <source>
        <dbReference type="SAM" id="MobiDB-lite"/>
    </source>
</evidence>
<dbReference type="SUPFAM" id="SSF53901">
    <property type="entry name" value="Thiolase-like"/>
    <property type="match status" value="1"/>
</dbReference>
<proteinExistence type="inferred from homology"/>
<sequence>MSGRFSGAADLTAFWDNLCAGQEGRQVYSRDTLLANGVAPVVLDDPAYVKAGMPMADIDCFDAEFFTISAKQATWMDPQIRLFLEVCWHAMEDAGYDVTRLGKKLRSHNLAQWLEVLTGNDKDYLSTWVAYKLGLRGPSLNIQTACSTSLVSVATACHNLLAYQCDMALAGAAALTLPHGQGYLYQANTILSPDGHCRPFDADAAGTVMGNGVAAVVLKRFEDAIRDGDHIDALILSAAVNNDAQRKMDFMAPGIEGQAEVIRMAHRLAEVTPESIDYVEAHGTGTRLGDPIEFRALQLAFGAGQHRARPCAIGAVKGNLGHLNTAAGMAGLIKTVLALRHEMLPPTLHYRSPNPQLALDDGQFFVNDQLRPWLRESGRARRAGVSAFGFGGTNAHLVLQEAPAVGRTDDRATPQLFTLSARDPAALERYRQQTIDWLADRGCTANLDQLSYTAAKGRKVFPYRLAVVAQTTGELAAALSKASATQARSGGKTAWVFTGQGAQYEGMAQGLYDHDPAFREAVDHCCRAIPEREMLPIAGWLSGNLPMAEALTRASSLQPLLFTVQYALAAAWRRAGGKPDVLLGHSLGEYVAACLADVMSLETAMAMVCLRGRLLDSLPAGGGMLAVQAPAATVRTYLSDGFALEVAADNGPQQVVVSGEVEELSRLKQALAKAQVESVALPVTHAFHSRLMDPILDAFESGLSHFSYRPPAIPLLSNLNGRPLERAPDARYWRDHLRQSVQFCAMTEQLPSLGVGHALEIGPKPLLSGLVGRVLARGCVPGLVEAESGHTAWLRQVGHAFCTGMLADTGGLFAQGQRLAFPGYPFSRSRFWAVQETGQAERLLHARRQLLGRHSDSRRCPARPRHRTADGADDENAHLGRSGRCHCRGTGSRSGKRGESMNDVLSTQARALLERRLAGRKSDSAATRHPVLRPDQPNRYAPFPLNDMQQAYWIGRQGDDQTGMHYYMERRTADLDFSRFCQAWERMVARHDMLRVVISAAGLQRIREHEPGAGLPQRHDLRYLSAREQEEALSVMREALAHHKADLTQWPHHQLHWCDLGDGQGCLLMSLDIWCIDGQSIQTLINELACSYADPGCALPALSMTFRDYVLASQAFEQGPAYAQALDYWRQRLAHLPAAPSLPLASSTEVSSPPTFARCDMTLTESQTQAIRTLVADQGLTLATLLAACYAEVLARWSGSRHFVLNMPRFNRKPIHPDIYSVLGEFATFTLLEVTLNNRLSFGERVAATQEQLWLDMEHDAVSGVRVLRELNQHNGGRNHAPAPIVFTSLPEIVSGSDNLRSEAAALGELTFSLSQTPQVWLDCQYYQVAGRLHLNWDYLAGRFPVGMVEDMFRAFSDLVQRLAAANGALLLRETSVVALPVEQLTQRRAANATERTWPQVSLAKRLLLAATRWSDNLALVADGQSLSYRQLFERAGALAELLRRERGRVAIRLGKGVDQIIATVACLLARRCYVPLDIELPAQRQCAIAERARAELVLTHDWLPVWGGIGRALAASQWPCSQTKPPVDDRPWIGDAEIYLLFTSGSTGEPKGVPITQRGVINLLEHNAKWLGLTASDRVFGVSALHHDMSVAELLPCLTQGAALILPGHAERRDPGRWLALMQAHRVTYWSSVPALAEMLLERADQQQAVLDTLRQVTLGGDWLPPSISQRFRCVAPNATVHSIGGPTEITVWNITHTLQPNDDLRATIPYGKPISNSRLYIVDEDGEDCPVWVCGEMVCAGDGVSPGYLEQDPSRPNAFGPLDGRETHCYRTGDLGRYMPDGSIEFVGRRDSQVKLHGVRIELGEIEGVLQRHPAVNRAVVELRHTPHARLVAWFDGEVDAEVLRAHASAHLPAPLVPSSWQCCDVWPISANGKVDRRALSARPLQAEAPSATQYLQGSLEQWLADCWAQVLQQTVVSREANFFHLGGDSLLAARMLGTIEAQSGVRLPVQQIFATPTLSRLAEQIEHQLTAQGRSANGWNPIASAGFPPRDTQAAPLSWSQRGLWLIEQRQPGTAAYTLPLFFALDGPLDVANLCNAVNAVLAGHEILRSRFGFDSAELRPYLLPDAAPPQIQVTTLSPGEDISAWLVGRRPDAADCGGLRRAVERPSHRAARAPIRRLCELATWAGG</sequence>
<dbReference type="SMART" id="SM00823">
    <property type="entry name" value="PKS_PP"/>
    <property type="match status" value="1"/>
</dbReference>
<dbReference type="InterPro" id="IPR032821">
    <property type="entry name" value="PKS_assoc"/>
</dbReference>
<dbReference type="InterPro" id="IPR014043">
    <property type="entry name" value="Acyl_transferase_dom"/>
</dbReference>
<dbReference type="InterPro" id="IPR016035">
    <property type="entry name" value="Acyl_Trfase/lysoPLipase"/>
</dbReference>
<dbReference type="GO" id="GO:0005886">
    <property type="term" value="C:plasma membrane"/>
    <property type="evidence" value="ECO:0007669"/>
    <property type="project" value="TreeGrafter"/>
</dbReference>
<dbReference type="InterPro" id="IPR050091">
    <property type="entry name" value="PKS_NRPS_Biosynth_Enz"/>
</dbReference>
<dbReference type="GO" id="GO:0071770">
    <property type="term" value="P:DIM/DIP cell wall layer assembly"/>
    <property type="evidence" value="ECO:0007669"/>
    <property type="project" value="TreeGrafter"/>
</dbReference>
<dbReference type="Pfam" id="PF00109">
    <property type="entry name" value="ketoacyl-synt"/>
    <property type="match status" value="1"/>
</dbReference>
<dbReference type="InterPro" id="IPR057737">
    <property type="entry name" value="Condensation_MtbB-like"/>
</dbReference>
<dbReference type="Gene3D" id="3.40.47.10">
    <property type="match status" value="1"/>
</dbReference>
<reference evidence="10 11" key="1">
    <citation type="journal article" date="2012" name="J. Bacteriol.">
        <title>De Novo Genome Project of Cupriavidus basilensis OR16.</title>
        <authorList>
            <person name="Cserhati M."/>
            <person name="Kriszt B."/>
            <person name="Szoboszlay S."/>
            <person name="Toth A."/>
            <person name="Szabo I."/>
            <person name="Tancsics A."/>
            <person name="Nagy I."/>
            <person name="Horvath B."/>
            <person name="Nagy I."/>
            <person name="Kukolya J."/>
        </authorList>
    </citation>
    <scope>NUCLEOTIDE SEQUENCE [LARGE SCALE GENOMIC DNA]</scope>
    <source>
        <strain evidence="10 11">OR16</strain>
    </source>
</reference>
<dbReference type="InterPro" id="IPR020841">
    <property type="entry name" value="PKS_Beta-ketoAc_synthase_dom"/>
</dbReference>
<dbReference type="Gene3D" id="3.30.559.30">
    <property type="entry name" value="Nonribosomal peptide synthetase, condensation domain"/>
    <property type="match status" value="1"/>
</dbReference>
<feature type="region of interest" description="Disordered" evidence="7">
    <location>
        <begin position="854"/>
        <end position="903"/>
    </location>
</feature>
<dbReference type="InterPro" id="IPR016036">
    <property type="entry name" value="Malonyl_transacylase_ACP-bd"/>
</dbReference>
<evidence type="ECO:0000256" key="1">
    <source>
        <dbReference type="ARBA" id="ARBA00001957"/>
    </source>
</evidence>
<dbReference type="SUPFAM" id="SSF56801">
    <property type="entry name" value="Acetyl-CoA synthetase-like"/>
    <property type="match status" value="1"/>
</dbReference>
<dbReference type="SUPFAM" id="SSF52777">
    <property type="entry name" value="CoA-dependent acyltransferases"/>
    <property type="match status" value="3"/>
</dbReference>
<evidence type="ECO:0000256" key="3">
    <source>
        <dbReference type="ARBA" id="ARBA00022553"/>
    </source>
</evidence>
<dbReference type="FunFam" id="3.30.559.10:FF:000023">
    <property type="entry name" value="Non-ribosomal peptide synthetase"/>
    <property type="match status" value="1"/>
</dbReference>